<evidence type="ECO:0000259" key="10">
    <source>
        <dbReference type="Pfam" id="PF01743"/>
    </source>
</evidence>
<feature type="domain" description="tRNA nucleotidyltransferase/poly(A) polymerase RNA and SrmB- binding" evidence="11">
    <location>
        <begin position="170"/>
        <end position="228"/>
    </location>
</feature>
<dbReference type="PANTHER" id="PTHR46173">
    <property type="entry name" value="CCA TRNA NUCLEOTIDYLTRANSFERASE 1, MITOCHONDRIAL"/>
    <property type="match status" value="1"/>
</dbReference>
<sequence>MNPKREAALYIINKLEEIGFEAYLVGGCVRDEVLKRLPQDYDVATNALPQKVLSLFSRTVPTGLKHGTVTVIHQNIPIEVTTFRTESDYQDFRHPNKVEFVSILEQDLARRDFTMNAMAQDRNGKIYDFYGGLTDIQAGLIRTVGNPEERFAEDPLRIVRAARFAAQLQFTLDKKTKQAIHKLKPLCVHLSIERIIAEIEKIWQSRAISSGISLLFEDDLIRFLPPFTHWEYQKATRAQLEKFDQLKDRIVCWAYLMNLCTNGSKDVELKLLQMRLPNRDIQAILQCYHLAIDWPAEITEEHGKLMLLQHGWIGVQRAIFLATALGRIAVSKPIEAKFQTWWQEMPVKRLKELQINGRDLLKVLQKPAGPWLKEKLNELLQQVALGRLPNEREDLLKEGCKIDALHS</sequence>
<comment type="caution">
    <text evidence="13">The sequence shown here is derived from an EMBL/GenBank/DDBJ whole genome shotgun (WGS) entry which is preliminary data.</text>
</comment>
<evidence type="ECO:0000256" key="8">
    <source>
        <dbReference type="ARBA" id="ARBA00022884"/>
    </source>
</evidence>
<accession>A0A364K119</accession>
<evidence type="ECO:0000313" key="13">
    <source>
        <dbReference type="EMBL" id="RAL21088.1"/>
    </source>
</evidence>
<keyword evidence="8 9" id="KW-0694">RNA-binding</keyword>
<organism evidence="13 14">
    <name type="scientific">Thermoflavimicrobium daqui</name>
    <dbReference type="NCBI Taxonomy" id="2137476"/>
    <lineage>
        <taxon>Bacteria</taxon>
        <taxon>Bacillati</taxon>
        <taxon>Bacillota</taxon>
        <taxon>Bacilli</taxon>
        <taxon>Bacillales</taxon>
        <taxon>Thermoactinomycetaceae</taxon>
        <taxon>Thermoflavimicrobium</taxon>
    </lineage>
</organism>
<evidence type="ECO:0000256" key="2">
    <source>
        <dbReference type="ARBA" id="ARBA00022679"/>
    </source>
</evidence>
<evidence type="ECO:0000256" key="4">
    <source>
        <dbReference type="ARBA" id="ARBA00022695"/>
    </source>
</evidence>
<dbReference type="PANTHER" id="PTHR46173:SF1">
    <property type="entry name" value="CCA TRNA NUCLEOTIDYLTRANSFERASE 1, MITOCHONDRIAL"/>
    <property type="match status" value="1"/>
</dbReference>
<dbReference type="GO" id="GO:0000049">
    <property type="term" value="F:tRNA binding"/>
    <property type="evidence" value="ECO:0007669"/>
    <property type="project" value="TreeGrafter"/>
</dbReference>
<dbReference type="AlphaFoldDB" id="A0A364K119"/>
<gene>
    <name evidence="13" type="ORF">DL897_17130</name>
</gene>
<keyword evidence="3" id="KW-0819">tRNA processing</keyword>
<dbReference type="Pfam" id="PF13735">
    <property type="entry name" value="tRNA_NucTran2_2"/>
    <property type="match status" value="1"/>
</dbReference>
<evidence type="ECO:0000313" key="14">
    <source>
        <dbReference type="Proteomes" id="UP000251213"/>
    </source>
</evidence>
<evidence type="ECO:0000259" key="12">
    <source>
        <dbReference type="Pfam" id="PF13735"/>
    </source>
</evidence>
<dbReference type="GO" id="GO:0008033">
    <property type="term" value="P:tRNA processing"/>
    <property type="evidence" value="ECO:0007669"/>
    <property type="project" value="UniProtKB-KW"/>
</dbReference>
<keyword evidence="4" id="KW-0548">Nucleotidyltransferase</keyword>
<evidence type="ECO:0000256" key="3">
    <source>
        <dbReference type="ARBA" id="ARBA00022694"/>
    </source>
</evidence>
<dbReference type="RefSeq" id="WP_113660336.1">
    <property type="nucleotide sequence ID" value="NZ_KZ845681.1"/>
</dbReference>
<evidence type="ECO:0000256" key="7">
    <source>
        <dbReference type="ARBA" id="ARBA00022842"/>
    </source>
</evidence>
<dbReference type="NCBIfam" id="NF009814">
    <property type="entry name" value="PRK13299.1"/>
    <property type="match status" value="1"/>
</dbReference>
<dbReference type="GO" id="GO:0000166">
    <property type="term" value="F:nucleotide binding"/>
    <property type="evidence" value="ECO:0007669"/>
    <property type="project" value="UniProtKB-KW"/>
</dbReference>
<dbReference type="Proteomes" id="UP000251213">
    <property type="component" value="Unassembled WGS sequence"/>
</dbReference>
<keyword evidence="14" id="KW-1185">Reference proteome</keyword>
<dbReference type="Pfam" id="PF01743">
    <property type="entry name" value="PolyA_pol"/>
    <property type="match status" value="1"/>
</dbReference>
<dbReference type="OrthoDB" id="9805698at2"/>
<proteinExistence type="inferred from homology"/>
<evidence type="ECO:0000256" key="9">
    <source>
        <dbReference type="RuleBase" id="RU003953"/>
    </source>
</evidence>
<reference evidence="13 14" key="2">
    <citation type="submission" date="2018-06" db="EMBL/GenBank/DDBJ databases">
        <authorList>
            <person name="Zhirakovskaya E."/>
        </authorList>
    </citation>
    <scope>NUCLEOTIDE SEQUENCE [LARGE SCALE GENOMIC DNA]</scope>
    <source>
        <strain evidence="13 14">FBKL4.011</strain>
    </source>
</reference>
<dbReference type="InterPro" id="IPR032828">
    <property type="entry name" value="PolyA_RNA-bd"/>
</dbReference>
<keyword evidence="7" id="KW-0460">Magnesium</keyword>
<evidence type="ECO:0000256" key="5">
    <source>
        <dbReference type="ARBA" id="ARBA00022723"/>
    </source>
</evidence>
<dbReference type="Gene3D" id="1.10.3090.10">
    <property type="entry name" value="cca-adding enzyme, domain 2"/>
    <property type="match status" value="1"/>
</dbReference>
<dbReference type="InterPro" id="IPR002646">
    <property type="entry name" value="PolA_pol_head_dom"/>
</dbReference>
<keyword evidence="6" id="KW-0547">Nucleotide-binding</keyword>
<dbReference type="InterPro" id="IPR032810">
    <property type="entry name" value="CCA-adding_enz_C"/>
</dbReference>
<dbReference type="CDD" id="cd05398">
    <property type="entry name" value="NT_ClassII-CCAase"/>
    <property type="match status" value="1"/>
</dbReference>
<dbReference type="Gene3D" id="1.10.246.80">
    <property type="match status" value="1"/>
</dbReference>
<dbReference type="SUPFAM" id="SSF81891">
    <property type="entry name" value="Poly A polymerase C-terminal region-like"/>
    <property type="match status" value="1"/>
</dbReference>
<dbReference type="InterPro" id="IPR043519">
    <property type="entry name" value="NT_sf"/>
</dbReference>
<dbReference type="InterPro" id="IPR050264">
    <property type="entry name" value="Bact_CCA-adding_enz_type3_sf"/>
</dbReference>
<dbReference type="Gene3D" id="3.30.460.10">
    <property type="entry name" value="Beta Polymerase, domain 2"/>
    <property type="match status" value="1"/>
</dbReference>
<keyword evidence="5" id="KW-0479">Metal-binding</keyword>
<feature type="domain" description="CCA-adding enzyme C-terminal" evidence="12">
    <location>
        <begin position="245"/>
        <end position="397"/>
    </location>
</feature>
<evidence type="ECO:0000256" key="6">
    <source>
        <dbReference type="ARBA" id="ARBA00022741"/>
    </source>
</evidence>
<dbReference type="GO" id="GO:0016779">
    <property type="term" value="F:nucleotidyltransferase activity"/>
    <property type="evidence" value="ECO:0007669"/>
    <property type="project" value="UniProtKB-KW"/>
</dbReference>
<evidence type="ECO:0000259" key="11">
    <source>
        <dbReference type="Pfam" id="PF12627"/>
    </source>
</evidence>
<keyword evidence="2 9" id="KW-0808">Transferase</keyword>
<comment type="cofactor">
    <cofactor evidence="1">
        <name>Mg(2+)</name>
        <dbReference type="ChEBI" id="CHEBI:18420"/>
    </cofactor>
</comment>
<dbReference type="GO" id="GO:0046872">
    <property type="term" value="F:metal ion binding"/>
    <property type="evidence" value="ECO:0007669"/>
    <property type="project" value="UniProtKB-KW"/>
</dbReference>
<comment type="similarity">
    <text evidence="9">Belongs to the tRNA nucleotidyltransferase/poly(A) polymerase family.</text>
</comment>
<dbReference type="SUPFAM" id="SSF81301">
    <property type="entry name" value="Nucleotidyltransferase"/>
    <property type="match status" value="1"/>
</dbReference>
<dbReference type="EMBL" id="QJKK01000019">
    <property type="protein sequence ID" value="RAL21088.1"/>
    <property type="molecule type" value="Genomic_DNA"/>
</dbReference>
<reference evidence="13 14" key="1">
    <citation type="submission" date="2018-06" db="EMBL/GenBank/DDBJ databases">
        <title>Thermoflavimicrobium daqus sp. nov., a thermophilic microbe isolated from Moutai-flavour Daqu.</title>
        <authorList>
            <person name="Wang X."/>
            <person name="Zhou H."/>
        </authorList>
    </citation>
    <scope>NUCLEOTIDE SEQUENCE [LARGE SCALE GENOMIC DNA]</scope>
    <source>
        <strain evidence="13 14">FBKL4.011</strain>
    </source>
</reference>
<protein>
    <submittedName>
        <fullName evidence="13">CCA tRNA nucleotidyltransferase</fullName>
    </submittedName>
</protein>
<name>A0A364K119_9BACL</name>
<dbReference type="Pfam" id="PF12627">
    <property type="entry name" value="PolyA_pol_RNAbd"/>
    <property type="match status" value="1"/>
</dbReference>
<evidence type="ECO:0000256" key="1">
    <source>
        <dbReference type="ARBA" id="ARBA00001946"/>
    </source>
</evidence>
<feature type="domain" description="Poly A polymerase head" evidence="10">
    <location>
        <begin position="22"/>
        <end position="142"/>
    </location>
</feature>